<dbReference type="Pfam" id="PF09335">
    <property type="entry name" value="VTT_dom"/>
    <property type="match status" value="1"/>
</dbReference>
<keyword evidence="2" id="KW-0812">Transmembrane</keyword>
<evidence type="ECO:0000256" key="2">
    <source>
        <dbReference type="SAM" id="Phobius"/>
    </source>
</evidence>
<keyword evidence="2" id="KW-1133">Transmembrane helix</keyword>
<feature type="transmembrane region" description="Helical" evidence="2">
    <location>
        <begin position="170"/>
        <end position="187"/>
    </location>
</feature>
<feature type="transmembrane region" description="Helical" evidence="2">
    <location>
        <begin position="137"/>
        <end position="158"/>
    </location>
</feature>
<sequence>MNDTILQLVDQYGYFIFFLALALGPFGIPVPNEVTVMTAGMIGDSGLLNPWLVYSSTLSGLLVALTAGYGLGKYFGPPLLRRLRRNERFSGYYSTAESLLDKYGSAALCVSTFIPIVRYLLPVFMGAAGKPYKKFAVYAYSGALVWTLLVFGLGVLWGESLTALLARTEIKTALIVAILASGVFVIWKKGIRKSQSGV</sequence>
<keyword evidence="2" id="KW-0472">Membrane</keyword>
<protein>
    <submittedName>
        <fullName evidence="4">DedA family protein</fullName>
    </submittedName>
</protein>
<dbReference type="InterPro" id="IPR051311">
    <property type="entry name" value="DedA_domain"/>
</dbReference>
<dbReference type="GO" id="GO:0005886">
    <property type="term" value="C:plasma membrane"/>
    <property type="evidence" value="ECO:0007669"/>
    <property type="project" value="TreeGrafter"/>
</dbReference>
<dbReference type="PANTHER" id="PTHR42709">
    <property type="entry name" value="ALKALINE PHOSPHATASE LIKE PROTEIN"/>
    <property type="match status" value="1"/>
</dbReference>
<dbReference type="RefSeq" id="WP_157337655.1">
    <property type="nucleotide sequence ID" value="NZ_RHLK01000011.1"/>
</dbReference>
<evidence type="ECO:0000259" key="3">
    <source>
        <dbReference type="Pfam" id="PF09335"/>
    </source>
</evidence>
<dbReference type="OrthoDB" id="9782291at2"/>
<comment type="similarity">
    <text evidence="1">Belongs to the DedA family.</text>
</comment>
<reference evidence="4 5" key="1">
    <citation type="journal article" date="2019" name="Microorganisms">
        <title>Paenibacillus lutrae sp. nov., A Chitinolytic Species Isolated from A River Otter in Castril Natural Park, Granada, Spain.</title>
        <authorList>
            <person name="Rodriguez M."/>
            <person name="Reina J.C."/>
            <person name="Bejar V."/>
            <person name="Llamas I."/>
        </authorList>
    </citation>
    <scope>NUCLEOTIDE SEQUENCE [LARGE SCALE GENOMIC DNA]</scope>
    <source>
        <strain evidence="4 5">N10</strain>
    </source>
</reference>
<keyword evidence="5" id="KW-1185">Reference proteome</keyword>
<feature type="domain" description="VTT" evidence="3">
    <location>
        <begin position="30"/>
        <end position="154"/>
    </location>
</feature>
<name>A0A7X3K0Q0_9BACL</name>
<dbReference type="Proteomes" id="UP000490800">
    <property type="component" value="Unassembled WGS sequence"/>
</dbReference>
<feature type="transmembrane region" description="Helical" evidence="2">
    <location>
        <begin position="12"/>
        <end position="30"/>
    </location>
</feature>
<dbReference type="EMBL" id="RHLK01000011">
    <property type="protein sequence ID" value="MVP01342.1"/>
    <property type="molecule type" value="Genomic_DNA"/>
</dbReference>
<comment type="caution">
    <text evidence="4">The sequence shown here is derived from an EMBL/GenBank/DDBJ whole genome shotgun (WGS) entry which is preliminary data.</text>
</comment>
<evidence type="ECO:0000313" key="4">
    <source>
        <dbReference type="EMBL" id="MVP01342.1"/>
    </source>
</evidence>
<dbReference type="AlphaFoldDB" id="A0A7X3K0Q0"/>
<dbReference type="PANTHER" id="PTHR42709:SF9">
    <property type="entry name" value="ALKALINE PHOSPHATASE LIKE PROTEIN"/>
    <property type="match status" value="1"/>
</dbReference>
<accession>A0A7X3K0Q0</accession>
<evidence type="ECO:0000256" key="1">
    <source>
        <dbReference type="ARBA" id="ARBA00010792"/>
    </source>
</evidence>
<dbReference type="InterPro" id="IPR032816">
    <property type="entry name" value="VTT_dom"/>
</dbReference>
<evidence type="ECO:0000313" key="5">
    <source>
        <dbReference type="Proteomes" id="UP000490800"/>
    </source>
</evidence>
<organism evidence="4 5">
    <name type="scientific">Paenibacillus lutrae</name>
    <dbReference type="NCBI Taxonomy" id="2078573"/>
    <lineage>
        <taxon>Bacteria</taxon>
        <taxon>Bacillati</taxon>
        <taxon>Bacillota</taxon>
        <taxon>Bacilli</taxon>
        <taxon>Bacillales</taxon>
        <taxon>Paenibacillaceae</taxon>
        <taxon>Paenibacillus</taxon>
    </lineage>
</organism>
<gene>
    <name evidence="4" type="ORF">EDM21_17740</name>
</gene>
<feature type="transmembrane region" description="Helical" evidence="2">
    <location>
        <begin position="51"/>
        <end position="71"/>
    </location>
</feature>
<feature type="transmembrane region" description="Helical" evidence="2">
    <location>
        <begin position="103"/>
        <end position="125"/>
    </location>
</feature>
<proteinExistence type="inferred from homology"/>